<dbReference type="PRINTS" id="PR00032">
    <property type="entry name" value="HTHARAC"/>
</dbReference>
<dbReference type="PROSITE" id="PS01124">
    <property type="entry name" value="HTH_ARAC_FAMILY_2"/>
    <property type="match status" value="1"/>
</dbReference>
<accession>A0ABT2UEW4</accession>
<evidence type="ECO:0000259" key="6">
    <source>
        <dbReference type="PROSITE" id="PS50110"/>
    </source>
</evidence>
<evidence type="ECO:0000256" key="2">
    <source>
        <dbReference type="ARBA" id="ARBA00023125"/>
    </source>
</evidence>
<dbReference type="CDD" id="cd17536">
    <property type="entry name" value="REC_YesN-like"/>
    <property type="match status" value="1"/>
</dbReference>
<comment type="caution">
    <text evidence="7">The sequence shown here is derived from an EMBL/GenBank/DDBJ whole genome shotgun (WGS) entry which is preliminary data.</text>
</comment>
<keyword evidence="2" id="KW-0238">DNA-binding</keyword>
<dbReference type="RefSeq" id="WP_262684494.1">
    <property type="nucleotide sequence ID" value="NZ_JAOQIO010000038.1"/>
</dbReference>
<dbReference type="InterPro" id="IPR011006">
    <property type="entry name" value="CheY-like_superfamily"/>
</dbReference>
<sequence>MLKVMIIDDEILARVGIKSIIPWRQHEFEVVAEAENGEQALALAKELLPDIAITDIKMPLLNGIEFIKAMKELGMTTKFVILSSYGDFEYVKEAMKLGAEDYILKLKMEPDHLLQILIKIKEKILQEKSQQISLNKSENEIDSYLPSMREALFNRLLFGYFEDNEEVHRQFRLMKIELPQAHIYCLLVKVDHYEVFKKYKEQNDLYIITYAITNVVQEIVNEFHAGYVFTTKPMEVVVIYADDSLSETGQLAIRIRGLCERIQSALKKYLNISVTIGVSEGQPSYVEIKKGFGQAVKALQNGFALPRESIIFFNDDLNNLDKSDNALGETFMKLEQACAMGSTDTIIHELKLIQQGLIGVSPDSLKGLCASILFMLISFSKSKDLSLYDLWEDDPFNQIEKFQVLQDYIDWLSMLIATLNKISDLLGDNHKLISQAKQFIHDHYDQNISLQMVAEHLHISGNYLSHLFKKETNENFIDHLIHIRIEHAKTWITTSNYKIHEIGKRVGYHDNFYFSKIFKKVVGVTPIQYRSSFTASDNDNDDMKND</sequence>
<reference evidence="7 8" key="1">
    <citation type="submission" date="2022-09" db="EMBL/GenBank/DDBJ databases">
        <authorList>
            <person name="Han X.L."/>
            <person name="Wang Q."/>
            <person name="Lu T."/>
        </authorList>
    </citation>
    <scope>NUCLEOTIDE SEQUENCE [LARGE SCALE GENOMIC DNA]</scope>
    <source>
        <strain evidence="7 8">WQ 127069</strain>
    </source>
</reference>
<dbReference type="PANTHER" id="PTHR43280:SF2">
    <property type="entry name" value="HTH-TYPE TRANSCRIPTIONAL REGULATOR EXSA"/>
    <property type="match status" value="1"/>
</dbReference>
<dbReference type="Proteomes" id="UP001652445">
    <property type="component" value="Unassembled WGS sequence"/>
</dbReference>
<keyword evidence="4" id="KW-0597">Phosphoprotein</keyword>
<dbReference type="Gene3D" id="1.10.10.60">
    <property type="entry name" value="Homeodomain-like"/>
    <property type="match status" value="2"/>
</dbReference>
<dbReference type="InterPro" id="IPR041522">
    <property type="entry name" value="CdaR_GGDEF"/>
</dbReference>
<dbReference type="InterPro" id="IPR020449">
    <property type="entry name" value="Tscrpt_reg_AraC-type_HTH"/>
</dbReference>
<evidence type="ECO:0000313" key="7">
    <source>
        <dbReference type="EMBL" id="MCU6793188.1"/>
    </source>
</evidence>
<dbReference type="EMBL" id="JAOQIO010000038">
    <property type="protein sequence ID" value="MCU6793188.1"/>
    <property type="molecule type" value="Genomic_DNA"/>
</dbReference>
<dbReference type="PROSITE" id="PS50110">
    <property type="entry name" value="RESPONSE_REGULATORY"/>
    <property type="match status" value="1"/>
</dbReference>
<dbReference type="PANTHER" id="PTHR43280">
    <property type="entry name" value="ARAC-FAMILY TRANSCRIPTIONAL REGULATOR"/>
    <property type="match status" value="1"/>
</dbReference>
<dbReference type="InterPro" id="IPR018060">
    <property type="entry name" value="HTH_AraC"/>
</dbReference>
<dbReference type="SMART" id="SM00448">
    <property type="entry name" value="REC"/>
    <property type="match status" value="1"/>
</dbReference>
<keyword evidence="8" id="KW-1185">Reference proteome</keyword>
<keyword evidence="3" id="KW-0804">Transcription</keyword>
<dbReference type="Pfam" id="PF00072">
    <property type="entry name" value="Response_reg"/>
    <property type="match status" value="1"/>
</dbReference>
<evidence type="ECO:0000313" key="8">
    <source>
        <dbReference type="Proteomes" id="UP001652445"/>
    </source>
</evidence>
<feature type="domain" description="Response regulatory" evidence="6">
    <location>
        <begin position="3"/>
        <end position="120"/>
    </location>
</feature>
<organism evidence="7 8">
    <name type="scientific">Paenibacillus baimaensis</name>
    <dbReference type="NCBI Taxonomy" id="2982185"/>
    <lineage>
        <taxon>Bacteria</taxon>
        <taxon>Bacillati</taxon>
        <taxon>Bacillota</taxon>
        <taxon>Bacilli</taxon>
        <taxon>Bacillales</taxon>
        <taxon>Paenibacillaceae</taxon>
        <taxon>Paenibacillus</taxon>
    </lineage>
</organism>
<dbReference type="Pfam" id="PF12833">
    <property type="entry name" value="HTH_18"/>
    <property type="match status" value="1"/>
</dbReference>
<dbReference type="InterPro" id="IPR001789">
    <property type="entry name" value="Sig_transdc_resp-reg_receiver"/>
</dbReference>
<evidence type="ECO:0000259" key="5">
    <source>
        <dbReference type="PROSITE" id="PS01124"/>
    </source>
</evidence>
<keyword evidence="1" id="KW-0805">Transcription regulation</keyword>
<feature type="modified residue" description="4-aspartylphosphate" evidence="4">
    <location>
        <position position="55"/>
    </location>
</feature>
<proteinExistence type="predicted"/>
<dbReference type="SUPFAM" id="SSF52172">
    <property type="entry name" value="CheY-like"/>
    <property type="match status" value="1"/>
</dbReference>
<evidence type="ECO:0000256" key="1">
    <source>
        <dbReference type="ARBA" id="ARBA00023015"/>
    </source>
</evidence>
<feature type="domain" description="HTH araC/xylS-type" evidence="5">
    <location>
        <begin position="434"/>
        <end position="532"/>
    </location>
</feature>
<evidence type="ECO:0000256" key="4">
    <source>
        <dbReference type="PROSITE-ProRule" id="PRU00169"/>
    </source>
</evidence>
<evidence type="ECO:0000256" key="3">
    <source>
        <dbReference type="ARBA" id="ARBA00023163"/>
    </source>
</evidence>
<dbReference type="SMART" id="SM00342">
    <property type="entry name" value="HTH_ARAC"/>
    <property type="match status" value="1"/>
</dbReference>
<dbReference type="InterPro" id="IPR009057">
    <property type="entry name" value="Homeodomain-like_sf"/>
</dbReference>
<dbReference type="Gene3D" id="3.40.50.2300">
    <property type="match status" value="1"/>
</dbReference>
<dbReference type="Pfam" id="PF17853">
    <property type="entry name" value="GGDEF_2"/>
    <property type="match status" value="1"/>
</dbReference>
<gene>
    <name evidence="7" type="ORF">OB236_13780</name>
</gene>
<dbReference type="SUPFAM" id="SSF46689">
    <property type="entry name" value="Homeodomain-like"/>
    <property type="match status" value="2"/>
</dbReference>
<protein>
    <submittedName>
        <fullName evidence="7">Response regulator</fullName>
    </submittedName>
</protein>
<name>A0ABT2UEW4_9BACL</name>